<evidence type="ECO:0000256" key="7">
    <source>
        <dbReference type="ARBA" id="ARBA00023237"/>
    </source>
</evidence>
<keyword evidence="2 8" id="KW-0813">Transport</keyword>
<evidence type="ECO:0000313" key="14">
    <source>
        <dbReference type="Proteomes" id="UP000249393"/>
    </source>
</evidence>
<dbReference type="PANTHER" id="PTHR47234">
    <property type="match status" value="1"/>
</dbReference>
<evidence type="ECO:0000256" key="2">
    <source>
        <dbReference type="ARBA" id="ARBA00022448"/>
    </source>
</evidence>
<evidence type="ECO:0000256" key="9">
    <source>
        <dbReference type="RuleBase" id="RU003357"/>
    </source>
</evidence>
<keyword evidence="4 8" id="KW-0812">Transmembrane</keyword>
<evidence type="ECO:0000256" key="1">
    <source>
        <dbReference type="ARBA" id="ARBA00004571"/>
    </source>
</evidence>
<dbReference type="InterPro" id="IPR000531">
    <property type="entry name" value="Beta-barrel_TonB"/>
</dbReference>
<dbReference type="Pfam" id="PF07715">
    <property type="entry name" value="Plug"/>
    <property type="match status" value="1"/>
</dbReference>
<dbReference type="AlphaFoldDB" id="A0A2W5V359"/>
<keyword evidence="5 9" id="KW-0798">TonB box</keyword>
<dbReference type="EMBL" id="QFQZ01000063">
    <property type="protein sequence ID" value="PZR32333.1"/>
    <property type="molecule type" value="Genomic_DNA"/>
</dbReference>
<sequence>MRANGTNPTCASLYATTAIYSTSNERDGRRRRPTLMGAGAAALMSLLAAGPALAQAKTTKPTTPASDDGVVSEIVVTGTRIQTTGFTAPTPTSVIGEAQIQNNAQANIFATIVQLPSLQGSSGSTTNTFSTSSGQQGLSSFSLRGLGTIRTLTLLDGQRVVGAYYTGVTDVSLFPQLLVKRVDVVNGGASASYGSDAVGGVVNFITDTRFTGFKGNVQAGVTTYGDNEQGLVQLAAGRNFLNDRLHVVASGEYAKEQGVGGGDFGLDLAGDRDWFIQTSMINRNVTNDGSPQYVMRAYAQPYNYTKYGLITNGPLQGIAFDQSGNPFQFQYGSNGVPAKNAAGNVNGCYPGFCIGGDLSGNVDTGRTLQSAIERRVAYGRIGYDFAENNEIYAAVNLGQVKTHNQPVNGENRPGLTLQCSNPFVPASVQAACATAGITSFQFGTSNAVLPNTIVHTDRRQERLVVGAKGRFDFLGSPWAYDAYYERGVNRTKVDVDNIILNPRFNQAIQATVINGAIVCADPVARANGCQPLNIIGGKPPSAAALAYVQPEAGPFQRLRMTQDVASANFSGTPLDLWAGPLSVAFGAEYRREYYTVRADAYGAGVAEKSPNTGAYPADPVLSTLGNNWYAGNYKNGGGKYDVKEAFLELDLPLFDNDKAGRANINGAARVTDYSTSGTIWTWKVGGTWSTPIDGLRLRGVTSRDVRAPNLSELFAAPVTTTLPNFLDPTRNVTVVAIQSVVGNPNLTPEVARNTELGVVLANPSWLPGFSASFDYYKIKMRDVVSSLGAAQIVDYCYRNILPQTCGTYNLNNQNGPNYINVQSFNLASIKTSGFDIEASYRWQQPLGLDGSLTFRALATHIKEYLTDTGLPGTIPNDTAGVNTGSTPHWKWLAIQSYENERLTVTLQERWFSNGNYGNQYVVCAPGTCPVSTPNRPTIDQNFMPGAFYVDVGGSYNIREGVVGYVKVDNLFDRDPAKSPSYANPALYDIIGRTYRAGVRFKF</sequence>
<feature type="domain" description="TonB-dependent receptor plug" evidence="12">
    <location>
        <begin position="88"/>
        <end position="201"/>
    </location>
</feature>
<dbReference type="Proteomes" id="UP000249393">
    <property type="component" value="Unassembled WGS sequence"/>
</dbReference>
<keyword evidence="10" id="KW-1133">Transmembrane helix</keyword>
<dbReference type="InterPro" id="IPR012910">
    <property type="entry name" value="Plug_dom"/>
</dbReference>
<evidence type="ECO:0000256" key="10">
    <source>
        <dbReference type="SAM" id="Phobius"/>
    </source>
</evidence>
<feature type="transmembrane region" description="Helical" evidence="10">
    <location>
        <begin position="35"/>
        <end position="54"/>
    </location>
</feature>
<dbReference type="InterPro" id="IPR036942">
    <property type="entry name" value="Beta-barrel_TonB_sf"/>
</dbReference>
<dbReference type="SUPFAM" id="SSF56935">
    <property type="entry name" value="Porins"/>
    <property type="match status" value="1"/>
</dbReference>
<dbReference type="InterPro" id="IPR039426">
    <property type="entry name" value="TonB-dep_rcpt-like"/>
</dbReference>
<evidence type="ECO:0000259" key="12">
    <source>
        <dbReference type="Pfam" id="PF07715"/>
    </source>
</evidence>
<proteinExistence type="inferred from homology"/>
<name>A0A2W5V359_9CAUL</name>
<reference evidence="13 14" key="1">
    <citation type="submission" date="2017-08" db="EMBL/GenBank/DDBJ databases">
        <title>Infants hospitalized years apart are colonized by the same room-sourced microbial strains.</title>
        <authorList>
            <person name="Brooks B."/>
            <person name="Olm M.R."/>
            <person name="Firek B.A."/>
            <person name="Baker R."/>
            <person name="Thomas B.C."/>
            <person name="Morowitz M.J."/>
            <person name="Banfield J.F."/>
        </authorList>
    </citation>
    <scope>NUCLEOTIDE SEQUENCE [LARGE SCALE GENOMIC DNA]</scope>
    <source>
        <strain evidence="13">S2_003_000_R2_4</strain>
    </source>
</reference>
<evidence type="ECO:0000256" key="4">
    <source>
        <dbReference type="ARBA" id="ARBA00022692"/>
    </source>
</evidence>
<evidence type="ECO:0000256" key="3">
    <source>
        <dbReference type="ARBA" id="ARBA00022452"/>
    </source>
</evidence>
<dbReference type="Gene3D" id="2.40.170.20">
    <property type="entry name" value="TonB-dependent receptor, beta-barrel domain"/>
    <property type="match status" value="1"/>
</dbReference>
<gene>
    <name evidence="13" type="ORF">DI526_16980</name>
</gene>
<dbReference type="Pfam" id="PF00593">
    <property type="entry name" value="TonB_dep_Rec_b-barrel"/>
    <property type="match status" value="1"/>
</dbReference>
<organism evidence="13 14">
    <name type="scientific">Caulobacter segnis</name>
    <dbReference type="NCBI Taxonomy" id="88688"/>
    <lineage>
        <taxon>Bacteria</taxon>
        <taxon>Pseudomonadati</taxon>
        <taxon>Pseudomonadota</taxon>
        <taxon>Alphaproteobacteria</taxon>
        <taxon>Caulobacterales</taxon>
        <taxon>Caulobacteraceae</taxon>
        <taxon>Caulobacter</taxon>
    </lineage>
</organism>
<keyword evidence="3 8" id="KW-1134">Transmembrane beta strand</keyword>
<comment type="caution">
    <text evidence="13">The sequence shown here is derived from an EMBL/GenBank/DDBJ whole genome shotgun (WGS) entry which is preliminary data.</text>
</comment>
<keyword evidence="13" id="KW-0675">Receptor</keyword>
<dbReference type="GO" id="GO:0009279">
    <property type="term" value="C:cell outer membrane"/>
    <property type="evidence" value="ECO:0007669"/>
    <property type="project" value="UniProtKB-SubCell"/>
</dbReference>
<evidence type="ECO:0000313" key="13">
    <source>
        <dbReference type="EMBL" id="PZR32333.1"/>
    </source>
</evidence>
<dbReference type="PANTHER" id="PTHR47234:SF3">
    <property type="entry name" value="SECRETIN_TONB SHORT N-TERMINAL DOMAIN-CONTAINING PROTEIN"/>
    <property type="match status" value="1"/>
</dbReference>
<comment type="subcellular location">
    <subcellularLocation>
        <location evidence="1 8">Cell outer membrane</location>
        <topology evidence="1 8">Multi-pass membrane protein</topology>
    </subcellularLocation>
</comment>
<keyword evidence="6 8" id="KW-0472">Membrane</keyword>
<evidence type="ECO:0000259" key="11">
    <source>
        <dbReference type="Pfam" id="PF00593"/>
    </source>
</evidence>
<evidence type="ECO:0000256" key="8">
    <source>
        <dbReference type="PROSITE-ProRule" id="PRU01360"/>
    </source>
</evidence>
<evidence type="ECO:0000256" key="6">
    <source>
        <dbReference type="ARBA" id="ARBA00023136"/>
    </source>
</evidence>
<dbReference type="InterPro" id="IPR037066">
    <property type="entry name" value="Plug_dom_sf"/>
</dbReference>
<feature type="domain" description="TonB-dependent receptor-like beta-barrel" evidence="11">
    <location>
        <begin position="566"/>
        <end position="970"/>
    </location>
</feature>
<dbReference type="PROSITE" id="PS52016">
    <property type="entry name" value="TONB_DEPENDENT_REC_3"/>
    <property type="match status" value="1"/>
</dbReference>
<evidence type="ECO:0000256" key="5">
    <source>
        <dbReference type="ARBA" id="ARBA00023077"/>
    </source>
</evidence>
<keyword evidence="7 8" id="KW-0998">Cell outer membrane</keyword>
<accession>A0A2W5V359</accession>
<dbReference type="Gene3D" id="2.170.130.10">
    <property type="entry name" value="TonB-dependent receptor, plug domain"/>
    <property type="match status" value="1"/>
</dbReference>
<protein>
    <submittedName>
        <fullName evidence="13">TonB-dependent receptor</fullName>
    </submittedName>
</protein>
<comment type="similarity">
    <text evidence="8 9">Belongs to the TonB-dependent receptor family.</text>
</comment>